<dbReference type="Gene3D" id="1.10.510.10">
    <property type="entry name" value="Transferase(Phosphotransferase) domain 1"/>
    <property type="match status" value="1"/>
</dbReference>
<dbReference type="Gene3D" id="1.20.120.1020">
    <property type="entry name" value="Prion-inhibition and propagation, HeLo domain"/>
    <property type="match status" value="1"/>
</dbReference>
<reference evidence="2 3" key="1">
    <citation type="submission" date="2018-05" db="EMBL/GenBank/DDBJ databases">
        <title>Whole genome sequencing for identification of molecular markers to develop diagnostic detection tools for the regulated plant pathogen Lachnellula willkommii.</title>
        <authorList>
            <person name="Giroux E."/>
            <person name="Bilodeau G."/>
        </authorList>
    </citation>
    <scope>NUCLEOTIDE SEQUENCE [LARGE SCALE GENOMIC DNA]</scope>
    <source>
        <strain evidence="2 3">CBS 203.66</strain>
    </source>
</reference>
<name>A0A8T9B5C5_9HELO</name>
<dbReference type="InterPro" id="IPR029498">
    <property type="entry name" value="HeLo_dom"/>
</dbReference>
<dbReference type="InterPro" id="IPR038305">
    <property type="entry name" value="HeLo_sf"/>
</dbReference>
<dbReference type="PROSITE" id="PS50011">
    <property type="entry name" value="PROTEIN_KINASE_DOM"/>
    <property type="match status" value="1"/>
</dbReference>
<dbReference type="Proteomes" id="UP000469559">
    <property type="component" value="Unassembled WGS sequence"/>
</dbReference>
<dbReference type="GO" id="GO:0004672">
    <property type="term" value="F:protein kinase activity"/>
    <property type="evidence" value="ECO:0007669"/>
    <property type="project" value="InterPro"/>
</dbReference>
<comment type="caution">
    <text evidence="2">The sequence shown here is derived from an EMBL/GenBank/DDBJ whole genome shotgun (WGS) entry which is preliminary data.</text>
</comment>
<dbReference type="SUPFAM" id="SSF56112">
    <property type="entry name" value="Protein kinase-like (PK-like)"/>
    <property type="match status" value="1"/>
</dbReference>
<organism evidence="2 3">
    <name type="scientific">Lachnellula arida</name>
    <dbReference type="NCBI Taxonomy" id="1316785"/>
    <lineage>
        <taxon>Eukaryota</taxon>
        <taxon>Fungi</taxon>
        <taxon>Dikarya</taxon>
        <taxon>Ascomycota</taxon>
        <taxon>Pezizomycotina</taxon>
        <taxon>Leotiomycetes</taxon>
        <taxon>Helotiales</taxon>
        <taxon>Lachnaceae</taxon>
        <taxon>Lachnellula</taxon>
    </lineage>
</organism>
<dbReference type="InterPro" id="IPR011009">
    <property type="entry name" value="Kinase-like_dom_sf"/>
</dbReference>
<evidence type="ECO:0000259" key="1">
    <source>
        <dbReference type="PROSITE" id="PS50011"/>
    </source>
</evidence>
<proteinExistence type="predicted"/>
<gene>
    <name evidence="2" type="ORF">LARI1_G008381</name>
</gene>
<accession>A0A8T9B5C5</accession>
<feature type="domain" description="Protein kinase" evidence="1">
    <location>
        <begin position="249"/>
        <end position="564"/>
    </location>
</feature>
<dbReference type="Pfam" id="PF14479">
    <property type="entry name" value="HeLo"/>
    <property type="match status" value="1"/>
</dbReference>
<evidence type="ECO:0000313" key="2">
    <source>
        <dbReference type="EMBL" id="TVY14935.1"/>
    </source>
</evidence>
<sequence>MDPFSLTVGLITVFKEVYLLSRCVYDACRSARASDEEREKLRHDLRYDLLRIRSFGRYYLKNKEIFGDKGLDSHWASMLLDIFEDLRKSLNDYKKLDDPYYKQWSPYVNENMYDTPIIEFPLDETDPIPPAIIPKKISLTLSIFNRAKETTKAAGKSAKWALFDKKRLEVTVASFRQETEKLTGLLPLAQSAQFSKIDNKIDALAATILDHDAKVLGLVPHLQLMEFNEQDEDSYTDANEVKNCTVKSASFDCELSAGTVELKREGRKVPDIESVLVELKRYPPPEDGEDVGMNSPDSDTQANVRRLAGLLKISSSGSELRTLPFKYYVHEPKEERYAFIFGYPLHAQQSEPISLHDLVKSSVPEARFPLATRFQVAQMIAQSIGVFHADGWLHKSVCSRSVVFFKERSKKSLMLESPYLVDFGYSRPEEGKTFARYQQTTNSEALYLHPDRPRMTFTKLHDIYALGVVLLEIATWKVAEDHFESATKGLDLNTTTVDKEEVREKFLSIAKRSIPYHMGVAYMEAVIACLDDTYRGHTATSEFMETFQREIIEKLSAKQLLLNQ</sequence>
<evidence type="ECO:0000313" key="3">
    <source>
        <dbReference type="Proteomes" id="UP000469559"/>
    </source>
</evidence>
<keyword evidence="3" id="KW-1185">Reference proteome</keyword>
<protein>
    <recommendedName>
        <fullName evidence="1">Protein kinase domain-containing protein</fullName>
    </recommendedName>
</protein>
<dbReference type="Pfam" id="PF24476">
    <property type="entry name" value="DUF7580"/>
    <property type="match status" value="1"/>
</dbReference>
<dbReference type="PANTHER" id="PTHR37542:SF3">
    <property type="entry name" value="PRION-INHIBITION AND PROPAGATION HELO DOMAIN-CONTAINING PROTEIN"/>
    <property type="match status" value="1"/>
</dbReference>
<dbReference type="OrthoDB" id="1911848at2759"/>
<dbReference type="GO" id="GO:0005524">
    <property type="term" value="F:ATP binding"/>
    <property type="evidence" value="ECO:0007669"/>
    <property type="project" value="InterPro"/>
</dbReference>
<dbReference type="EMBL" id="QGMF01000586">
    <property type="protein sequence ID" value="TVY14935.1"/>
    <property type="molecule type" value="Genomic_DNA"/>
</dbReference>
<dbReference type="InterPro" id="IPR000719">
    <property type="entry name" value="Prot_kinase_dom"/>
</dbReference>
<dbReference type="PANTHER" id="PTHR37542">
    <property type="entry name" value="HELO DOMAIN-CONTAINING PROTEIN-RELATED"/>
    <property type="match status" value="1"/>
</dbReference>
<dbReference type="AlphaFoldDB" id="A0A8T9B5C5"/>
<dbReference type="InterPro" id="IPR056002">
    <property type="entry name" value="DUF7580"/>
</dbReference>